<comment type="catalytic activity">
    <reaction evidence="3 4">
        <text>[protein]-L-glutamate 5-O-methyl ester + H2O = L-glutamyl-[protein] + methanol + H(+)</text>
        <dbReference type="Rhea" id="RHEA:23236"/>
        <dbReference type="Rhea" id="RHEA-COMP:10208"/>
        <dbReference type="Rhea" id="RHEA-COMP:10311"/>
        <dbReference type="ChEBI" id="CHEBI:15377"/>
        <dbReference type="ChEBI" id="CHEBI:15378"/>
        <dbReference type="ChEBI" id="CHEBI:17790"/>
        <dbReference type="ChEBI" id="CHEBI:29973"/>
        <dbReference type="ChEBI" id="CHEBI:82795"/>
        <dbReference type="EC" id="3.1.1.61"/>
    </reaction>
</comment>
<dbReference type="PANTHER" id="PTHR42872">
    <property type="entry name" value="PROTEIN-GLUTAMATE METHYLESTERASE/PROTEIN-GLUTAMINE GLUTAMINASE"/>
    <property type="match status" value="1"/>
</dbReference>
<dbReference type="InterPro" id="IPR008248">
    <property type="entry name" value="CheB-like"/>
</dbReference>
<dbReference type="CDD" id="cd17541">
    <property type="entry name" value="REC_CheB-like"/>
    <property type="match status" value="1"/>
</dbReference>
<name>A0ABR7RR65_9PROT</name>
<dbReference type="InterPro" id="IPR001789">
    <property type="entry name" value="Sig_transdc_resp-reg_receiver"/>
</dbReference>
<comment type="function">
    <text evidence="4">Involved in chemotaxis. Part of a chemotaxis signal transduction system that modulates chemotaxis in response to various stimuli. Catalyzes the demethylation of specific methylglutamate residues introduced into the chemoreceptors (methyl-accepting chemotaxis proteins or MCP) by CheR. Also mediates the irreversible deamidation of specific glutamine residues to glutamic acid.</text>
</comment>
<protein>
    <recommendedName>
        <fullName evidence="4">Protein-glutamate methylesterase/protein-glutamine glutaminase</fullName>
        <ecNumber evidence="4">3.1.1.61</ecNumber>
        <ecNumber evidence="4">3.5.1.44</ecNumber>
    </recommendedName>
</protein>
<dbReference type="SUPFAM" id="SSF52172">
    <property type="entry name" value="CheY-like"/>
    <property type="match status" value="1"/>
</dbReference>
<proteinExistence type="inferred from homology"/>
<evidence type="ECO:0000256" key="4">
    <source>
        <dbReference type="HAMAP-Rule" id="MF_00099"/>
    </source>
</evidence>
<dbReference type="PROSITE" id="PS50122">
    <property type="entry name" value="CHEB"/>
    <property type="match status" value="1"/>
</dbReference>
<dbReference type="InterPro" id="IPR011006">
    <property type="entry name" value="CheY-like_superfamily"/>
</dbReference>
<dbReference type="GO" id="GO:0008984">
    <property type="term" value="F:protein-glutamate methylesterase activity"/>
    <property type="evidence" value="ECO:0007669"/>
    <property type="project" value="UniProtKB-EC"/>
</dbReference>
<dbReference type="SUPFAM" id="SSF52738">
    <property type="entry name" value="Methylesterase CheB, C-terminal domain"/>
    <property type="match status" value="1"/>
</dbReference>
<evidence type="ECO:0000313" key="10">
    <source>
        <dbReference type="Proteomes" id="UP000626026"/>
    </source>
</evidence>
<feature type="domain" description="Response regulatory" evidence="7">
    <location>
        <begin position="13"/>
        <end position="135"/>
    </location>
</feature>
<dbReference type="GO" id="GO:0008168">
    <property type="term" value="F:methyltransferase activity"/>
    <property type="evidence" value="ECO:0007669"/>
    <property type="project" value="UniProtKB-KW"/>
</dbReference>
<keyword evidence="1 4" id="KW-0145">Chemotaxis</keyword>
<dbReference type="NCBIfam" id="NF001965">
    <property type="entry name" value="PRK00742.1"/>
    <property type="match status" value="1"/>
</dbReference>
<keyword evidence="4" id="KW-0963">Cytoplasm</keyword>
<evidence type="ECO:0000256" key="1">
    <source>
        <dbReference type="ARBA" id="ARBA00022500"/>
    </source>
</evidence>
<reference evidence="9 10" key="1">
    <citation type="journal article" date="2013" name="Int. J. Syst. Evol. Microbiol.">
        <title>Roseomonas aerophila sp. nov., isolated from air.</title>
        <authorList>
            <person name="Kim S.J."/>
            <person name="Weon H.Y."/>
            <person name="Ahn J.H."/>
            <person name="Hong S.B."/>
            <person name="Seok S.J."/>
            <person name="Whang K.S."/>
            <person name="Kwon S.W."/>
        </authorList>
    </citation>
    <scope>NUCLEOTIDE SEQUENCE [LARGE SCALE GENOMIC DNA]</scope>
    <source>
        <strain evidence="9 10">NBRC 108923</strain>
    </source>
</reference>
<comment type="subcellular location">
    <subcellularLocation>
        <location evidence="4">Cytoplasm</location>
    </subcellularLocation>
</comment>
<keyword evidence="9" id="KW-0489">Methyltransferase</keyword>
<evidence type="ECO:0000259" key="7">
    <source>
        <dbReference type="PROSITE" id="PS50110"/>
    </source>
</evidence>
<dbReference type="EC" id="3.5.1.44" evidence="4"/>
<keyword evidence="9" id="KW-0808">Transferase</keyword>
<comment type="caution">
    <text evidence="9">The sequence shown here is derived from an EMBL/GenBank/DDBJ whole genome shotgun (WGS) entry which is preliminary data.</text>
</comment>
<dbReference type="Gene3D" id="3.40.50.2300">
    <property type="match status" value="1"/>
</dbReference>
<dbReference type="InterPro" id="IPR035909">
    <property type="entry name" value="CheB_C"/>
</dbReference>
<comment type="similarity">
    <text evidence="4">Belongs to the CheB family.</text>
</comment>
<dbReference type="CDD" id="cd16432">
    <property type="entry name" value="CheB_Rec"/>
    <property type="match status" value="1"/>
</dbReference>
<evidence type="ECO:0000259" key="8">
    <source>
        <dbReference type="PROSITE" id="PS50122"/>
    </source>
</evidence>
<feature type="active site" evidence="4 5">
    <location>
        <position position="305"/>
    </location>
</feature>
<evidence type="ECO:0000256" key="6">
    <source>
        <dbReference type="PROSITE-ProRule" id="PRU00169"/>
    </source>
</evidence>
<dbReference type="Proteomes" id="UP000626026">
    <property type="component" value="Unassembled WGS sequence"/>
</dbReference>
<keyword evidence="4 6" id="KW-0597">Phosphoprotein</keyword>
<dbReference type="PROSITE" id="PS50110">
    <property type="entry name" value="RESPONSE_REGULATORY"/>
    <property type="match status" value="1"/>
</dbReference>
<comment type="catalytic activity">
    <reaction evidence="4">
        <text>L-glutaminyl-[protein] + H2O = L-glutamyl-[protein] + NH4(+)</text>
        <dbReference type="Rhea" id="RHEA:16441"/>
        <dbReference type="Rhea" id="RHEA-COMP:10207"/>
        <dbReference type="Rhea" id="RHEA-COMP:10208"/>
        <dbReference type="ChEBI" id="CHEBI:15377"/>
        <dbReference type="ChEBI" id="CHEBI:28938"/>
        <dbReference type="ChEBI" id="CHEBI:29973"/>
        <dbReference type="ChEBI" id="CHEBI:30011"/>
        <dbReference type="EC" id="3.5.1.44"/>
    </reaction>
</comment>
<sequence>MTPASPQASPAVRVMLCDDSPTARTAMGRVLETDPQVRVVARAGDGRQALEMLEAMPPANRPDVVLLDLEMPVMDGMTALPLLLKAQPKLAVIVASALTQRGAQAAMAAMRAGAADYLPKPTAEGGGLRDPAFQAELLAKVKGWARMQARPVQRPSVPTVARPVPRLGGMVARPKVLAVGSSTGGPQALASFVRALRMPVPVPIVMVQHMPAGFTAMLADHLGRLGGPAAAEALDGETLKAGRIYLAPGDKHLLVENHGGSLVARLDTGPPENFCRPAVDPTLRSLVAACEGRMTVVILTGMGSDGMLGCKAVAAAGGMVLAQDEASSVVWGMPGAVARAGLAQALLPPDQLAERVMAQFNAVGGTA</sequence>
<gene>
    <name evidence="4 9" type="primary">cheB</name>
    <name evidence="9" type="ORF">IBL26_19840</name>
</gene>
<feature type="modified residue" description="4-aspartylphosphate" evidence="4 6">
    <location>
        <position position="68"/>
    </location>
</feature>
<comment type="PTM">
    <text evidence="4">Phosphorylated by CheA. Phosphorylation of the N-terminal regulatory domain activates the methylesterase activity.</text>
</comment>
<evidence type="ECO:0000256" key="5">
    <source>
        <dbReference type="PROSITE-ProRule" id="PRU00050"/>
    </source>
</evidence>
<feature type="active site" evidence="4 5">
    <location>
        <position position="209"/>
    </location>
</feature>
<dbReference type="InterPro" id="IPR000673">
    <property type="entry name" value="Sig_transdc_resp-reg_Me-estase"/>
</dbReference>
<keyword evidence="2 4" id="KW-0378">Hydrolase</keyword>
<dbReference type="SMART" id="SM00448">
    <property type="entry name" value="REC"/>
    <property type="match status" value="1"/>
</dbReference>
<dbReference type="HAMAP" id="MF_00099">
    <property type="entry name" value="CheB_chemtxs"/>
    <property type="match status" value="1"/>
</dbReference>
<evidence type="ECO:0000256" key="2">
    <source>
        <dbReference type="ARBA" id="ARBA00022801"/>
    </source>
</evidence>
<dbReference type="PIRSF" id="PIRSF000876">
    <property type="entry name" value="RR_chemtxs_CheB"/>
    <property type="match status" value="1"/>
</dbReference>
<evidence type="ECO:0000256" key="3">
    <source>
        <dbReference type="ARBA" id="ARBA00048267"/>
    </source>
</evidence>
<dbReference type="RefSeq" id="WP_187786246.1">
    <property type="nucleotide sequence ID" value="NZ_JACTVA010000045.1"/>
</dbReference>
<dbReference type="EC" id="3.1.1.61" evidence="4"/>
<dbReference type="Gene3D" id="3.40.50.180">
    <property type="entry name" value="Methylesterase CheB, C-terminal domain"/>
    <property type="match status" value="1"/>
</dbReference>
<feature type="domain" description="CheB-type methylesterase" evidence="8">
    <location>
        <begin position="170"/>
        <end position="363"/>
    </location>
</feature>
<dbReference type="EMBL" id="JACTVA010000045">
    <property type="protein sequence ID" value="MBC9209105.1"/>
    <property type="molecule type" value="Genomic_DNA"/>
</dbReference>
<dbReference type="GO" id="GO:0032259">
    <property type="term" value="P:methylation"/>
    <property type="evidence" value="ECO:0007669"/>
    <property type="project" value="UniProtKB-KW"/>
</dbReference>
<accession>A0ABR7RR65</accession>
<evidence type="ECO:0000313" key="9">
    <source>
        <dbReference type="EMBL" id="MBC9209105.1"/>
    </source>
</evidence>
<dbReference type="Pfam" id="PF00072">
    <property type="entry name" value="Response_reg"/>
    <property type="match status" value="1"/>
</dbReference>
<keyword evidence="10" id="KW-1185">Reference proteome</keyword>
<organism evidence="9 10">
    <name type="scientific">Teichococcus aerophilus</name>
    <dbReference type="NCBI Taxonomy" id="1224513"/>
    <lineage>
        <taxon>Bacteria</taxon>
        <taxon>Pseudomonadati</taxon>
        <taxon>Pseudomonadota</taxon>
        <taxon>Alphaproteobacteria</taxon>
        <taxon>Acetobacterales</taxon>
        <taxon>Roseomonadaceae</taxon>
        <taxon>Roseomonas</taxon>
    </lineage>
</organism>
<feature type="active site" evidence="4 5">
    <location>
        <position position="182"/>
    </location>
</feature>
<comment type="domain">
    <text evidence="4">Contains a C-terminal catalytic domain, and an N-terminal region which modulates catalytic activity.</text>
</comment>
<dbReference type="PANTHER" id="PTHR42872:SF3">
    <property type="entry name" value="PROTEIN-GLUTAMATE METHYLESTERASE_PROTEIN-GLUTAMINE GLUTAMINASE 1"/>
    <property type="match status" value="1"/>
</dbReference>
<dbReference type="Pfam" id="PF01339">
    <property type="entry name" value="CheB_methylest"/>
    <property type="match status" value="1"/>
</dbReference>